<evidence type="ECO:0000313" key="2">
    <source>
        <dbReference type="Proteomes" id="UP001174196"/>
    </source>
</evidence>
<evidence type="ECO:0008006" key="3">
    <source>
        <dbReference type="Google" id="ProtNLM"/>
    </source>
</evidence>
<proteinExistence type="predicted"/>
<accession>A0ABT8IHU4</accession>
<dbReference type="Gene3D" id="3.40.50.2000">
    <property type="entry name" value="Glycogen Phosphorylase B"/>
    <property type="match status" value="2"/>
</dbReference>
<protein>
    <recommendedName>
        <fullName evidence="3">Glycosyl transferase family 1 domain-containing protein</fullName>
    </recommendedName>
</protein>
<dbReference type="RefSeq" id="WP_301237091.1">
    <property type="nucleotide sequence ID" value="NZ_JANRHH010000003.1"/>
</dbReference>
<dbReference type="Proteomes" id="UP001174196">
    <property type="component" value="Unassembled WGS sequence"/>
</dbReference>
<evidence type="ECO:0000313" key="1">
    <source>
        <dbReference type="EMBL" id="MDN4592347.1"/>
    </source>
</evidence>
<keyword evidence="2" id="KW-1185">Reference proteome</keyword>
<gene>
    <name evidence="1" type="ORF">NWF35_00140</name>
</gene>
<reference evidence="1" key="1">
    <citation type="submission" date="2022-08" db="EMBL/GenBank/DDBJ databases">
        <title>Polycladomyces zharkentsis sp. nov., a novel thermophilic CMC and starch-degrading bacterium isolated from a geothermal spring in Kazakhstan.</title>
        <authorList>
            <person name="Mashzhan A."/>
            <person name="Kistaubaeva A."/>
            <person name="Javier-Lopez R."/>
            <person name="Birkeland N.-K."/>
        </authorList>
    </citation>
    <scope>NUCLEOTIDE SEQUENCE</scope>
    <source>
        <strain evidence="1">KSR 13</strain>
    </source>
</reference>
<comment type="caution">
    <text evidence="1">The sequence shown here is derived from an EMBL/GenBank/DDBJ whole genome shotgun (WGS) entry which is preliminary data.</text>
</comment>
<name>A0ABT8IHU4_9BACL</name>
<dbReference type="EMBL" id="JANRHH010000003">
    <property type="protein sequence ID" value="MDN4592347.1"/>
    <property type="molecule type" value="Genomic_DNA"/>
</dbReference>
<organism evidence="1 2">
    <name type="scientific">Polycladomyces subterraneus</name>
    <dbReference type="NCBI Taxonomy" id="1016997"/>
    <lineage>
        <taxon>Bacteria</taxon>
        <taxon>Bacillati</taxon>
        <taxon>Bacillota</taxon>
        <taxon>Bacilli</taxon>
        <taxon>Bacillales</taxon>
        <taxon>Thermoactinomycetaceae</taxon>
        <taxon>Polycladomyces</taxon>
    </lineage>
</organism>
<dbReference type="SUPFAM" id="SSF53756">
    <property type="entry name" value="UDP-Glycosyltransferase/glycogen phosphorylase"/>
    <property type="match status" value="1"/>
</dbReference>
<sequence>MSKRCTTDNAIMVDPRNVDELADGVIRLLTDAALRQSYGRKGRETAGHFSRDKVGEEWERVMHTVANSRGRHPF</sequence>